<feature type="transmembrane region" description="Helical" evidence="1">
    <location>
        <begin position="90"/>
        <end position="112"/>
    </location>
</feature>
<sequence length="362" mass="40756">MEINNKTDFYAWADKFINKQLSTQEEFEFESFCENNPEYKVLFQEHLSVIQDLKAWERRKKFQANLKEVSNTKDSKVRSFKVFRGKLQEYITANIAVAATIAIVSVFSTLWISGYYSNLKKTNSDYSALRREMNSVKRNVNAQNAVIKNIRNVEKEADQQYGATGFVISSKGYVITNYHVISGADSIYLQNNEGESFKSEVIYKDELKDLAVLHVLDTLFSTPKEIPYTFKTSDTDLGEQLYTLGFPRDEAVYGQGYLSSSTGYGGDTVSYQISIPVNPGNSGGPVLDKNGNLIGIISGKQTGIDGAAFAIKTKTLLEMLEQAEDPSLIESVHHNNKNLLSHLSRTDQVKELAKFVYLVKVF</sequence>
<dbReference type="InterPro" id="IPR009003">
    <property type="entry name" value="Peptidase_S1_PA"/>
</dbReference>
<keyword evidence="1" id="KW-0472">Membrane</keyword>
<name>A0A9D1W7X8_9SPHI</name>
<dbReference type="PANTHER" id="PTHR43019">
    <property type="entry name" value="SERINE ENDOPROTEASE DEGS"/>
    <property type="match status" value="1"/>
</dbReference>
<dbReference type="AlphaFoldDB" id="A0A9D1W7X8"/>
<dbReference type="SUPFAM" id="SSF50494">
    <property type="entry name" value="Trypsin-like serine proteases"/>
    <property type="match status" value="1"/>
</dbReference>
<dbReference type="Proteomes" id="UP000824156">
    <property type="component" value="Unassembled WGS sequence"/>
</dbReference>
<proteinExistence type="predicted"/>
<accession>A0A9D1W7X8</accession>
<keyword evidence="1" id="KW-0812">Transmembrane</keyword>
<evidence type="ECO:0000256" key="1">
    <source>
        <dbReference type="SAM" id="Phobius"/>
    </source>
</evidence>
<organism evidence="2 3">
    <name type="scientific">Candidatus Sphingobacterium stercoripullorum</name>
    <dbReference type="NCBI Taxonomy" id="2838759"/>
    <lineage>
        <taxon>Bacteria</taxon>
        <taxon>Pseudomonadati</taxon>
        <taxon>Bacteroidota</taxon>
        <taxon>Sphingobacteriia</taxon>
        <taxon>Sphingobacteriales</taxon>
        <taxon>Sphingobacteriaceae</taxon>
        <taxon>Sphingobacterium</taxon>
    </lineage>
</organism>
<dbReference type="Gene3D" id="2.40.10.10">
    <property type="entry name" value="Trypsin-like serine proteases"/>
    <property type="match status" value="2"/>
</dbReference>
<comment type="caution">
    <text evidence="2">The sequence shown here is derived from an EMBL/GenBank/DDBJ whole genome shotgun (WGS) entry which is preliminary data.</text>
</comment>
<gene>
    <name evidence="2" type="ORF">H9853_04760</name>
</gene>
<protein>
    <submittedName>
        <fullName evidence="2">S1C family serine protease</fullName>
    </submittedName>
</protein>
<dbReference type="GO" id="GO:0006508">
    <property type="term" value="P:proteolysis"/>
    <property type="evidence" value="ECO:0007669"/>
    <property type="project" value="UniProtKB-KW"/>
</dbReference>
<keyword evidence="2" id="KW-0645">Protease</keyword>
<dbReference type="PANTHER" id="PTHR43019:SF23">
    <property type="entry name" value="PROTEASE DO-LIKE 5, CHLOROPLASTIC"/>
    <property type="match status" value="1"/>
</dbReference>
<dbReference type="Pfam" id="PF13365">
    <property type="entry name" value="Trypsin_2"/>
    <property type="match status" value="1"/>
</dbReference>
<dbReference type="InterPro" id="IPR001940">
    <property type="entry name" value="Peptidase_S1C"/>
</dbReference>
<reference evidence="2" key="1">
    <citation type="journal article" date="2021" name="PeerJ">
        <title>Extensive microbial diversity within the chicken gut microbiome revealed by metagenomics and culture.</title>
        <authorList>
            <person name="Gilroy R."/>
            <person name="Ravi A."/>
            <person name="Getino M."/>
            <person name="Pursley I."/>
            <person name="Horton D.L."/>
            <person name="Alikhan N.F."/>
            <person name="Baker D."/>
            <person name="Gharbi K."/>
            <person name="Hall N."/>
            <person name="Watson M."/>
            <person name="Adriaenssens E.M."/>
            <person name="Foster-Nyarko E."/>
            <person name="Jarju S."/>
            <person name="Secka A."/>
            <person name="Antonio M."/>
            <person name="Oren A."/>
            <person name="Chaudhuri R.R."/>
            <person name="La Ragione R."/>
            <person name="Hildebrand F."/>
            <person name="Pallen M.J."/>
        </authorList>
    </citation>
    <scope>NUCLEOTIDE SEQUENCE</scope>
    <source>
        <strain evidence="2">1719</strain>
    </source>
</reference>
<dbReference type="EMBL" id="DXEZ01000132">
    <property type="protein sequence ID" value="HIX54314.1"/>
    <property type="molecule type" value="Genomic_DNA"/>
</dbReference>
<reference evidence="2" key="2">
    <citation type="submission" date="2021-04" db="EMBL/GenBank/DDBJ databases">
        <authorList>
            <person name="Gilroy R."/>
        </authorList>
    </citation>
    <scope>NUCLEOTIDE SEQUENCE</scope>
    <source>
        <strain evidence="2">1719</strain>
    </source>
</reference>
<keyword evidence="1" id="KW-1133">Transmembrane helix</keyword>
<keyword evidence="2" id="KW-0378">Hydrolase</keyword>
<evidence type="ECO:0000313" key="2">
    <source>
        <dbReference type="EMBL" id="HIX54314.1"/>
    </source>
</evidence>
<dbReference type="PRINTS" id="PR00834">
    <property type="entry name" value="PROTEASES2C"/>
</dbReference>
<dbReference type="GO" id="GO:0004252">
    <property type="term" value="F:serine-type endopeptidase activity"/>
    <property type="evidence" value="ECO:0007669"/>
    <property type="project" value="InterPro"/>
</dbReference>
<evidence type="ECO:0000313" key="3">
    <source>
        <dbReference type="Proteomes" id="UP000824156"/>
    </source>
</evidence>
<dbReference type="InterPro" id="IPR043504">
    <property type="entry name" value="Peptidase_S1_PA_chymotrypsin"/>
</dbReference>